<evidence type="ECO:0000313" key="3">
    <source>
        <dbReference type="Proteomes" id="UP000509429"/>
    </source>
</evidence>
<keyword evidence="3" id="KW-1185">Reference proteome</keyword>
<accession>A0A6N0HRB4</accession>
<proteinExistence type="predicted"/>
<gene>
    <name evidence="2" type="ORF">HUE58_04395</name>
</gene>
<evidence type="ECO:0000313" key="2">
    <source>
        <dbReference type="EMBL" id="QKQ24798.1"/>
    </source>
</evidence>
<dbReference type="Pfam" id="PF13539">
    <property type="entry name" value="Peptidase_M15_4"/>
    <property type="match status" value="1"/>
</dbReference>
<dbReference type="EMBL" id="CP054490">
    <property type="protein sequence ID" value="QKQ24798.1"/>
    <property type="molecule type" value="Genomic_DNA"/>
</dbReference>
<evidence type="ECO:0000259" key="1">
    <source>
        <dbReference type="Pfam" id="PF13539"/>
    </source>
</evidence>
<dbReference type="GO" id="GO:0008233">
    <property type="term" value="F:peptidase activity"/>
    <property type="evidence" value="ECO:0007669"/>
    <property type="project" value="InterPro"/>
</dbReference>
<dbReference type="Proteomes" id="UP000509429">
    <property type="component" value="Chromosome"/>
</dbReference>
<dbReference type="KEGG" id="reo:HUE58_04395"/>
<dbReference type="SUPFAM" id="SSF55166">
    <property type="entry name" value="Hedgehog/DD-peptidase"/>
    <property type="match status" value="1"/>
</dbReference>
<reference evidence="2 3" key="1">
    <citation type="submission" date="2020-05" db="EMBL/GenBank/DDBJ databases">
        <title>Horizontal transmission and recombination maintain forever young bacterial symbiont genomes.</title>
        <authorList>
            <person name="Russell S.L."/>
            <person name="Pepper-Tunick E."/>
            <person name="Svedberg J."/>
            <person name="Byrne A."/>
            <person name="Ruelas Castillo J."/>
            <person name="Vollmers C."/>
            <person name="Beinart R.A."/>
            <person name="Corbett-Detig R."/>
        </authorList>
    </citation>
    <scope>NUCLEOTIDE SEQUENCE [LARGE SCALE GENOMIC DNA]</scope>
    <source>
        <strain evidence="2">JDF_Ridge</strain>
    </source>
</reference>
<dbReference type="InterPro" id="IPR039561">
    <property type="entry name" value="Peptidase_M15C"/>
</dbReference>
<protein>
    <submittedName>
        <fullName evidence="2">M15 family metallopeptidase</fullName>
    </submittedName>
</protein>
<dbReference type="AlphaFoldDB" id="A0A6N0HRB4"/>
<dbReference type="InterPro" id="IPR009045">
    <property type="entry name" value="Zn_M74/Hedgehog-like"/>
</dbReference>
<organism evidence="2 3">
    <name type="scientific">Candidatus Ruthia endofausta</name>
    <dbReference type="NCBI Taxonomy" id="2738852"/>
    <lineage>
        <taxon>Bacteria</taxon>
        <taxon>Pseudomonadati</taxon>
        <taxon>Pseudomonadota</taxon>
        <taxon>Gammaproteobacteria</taxon>
        <taxon>Candidatus Pseudothioglobaceae</taxon>
        <taxon>Candidatus Ruthturnera</taxon>
    </lineage>
</organism>
<sequence>MLASHVNKIPQIIIDTFEKYSFIWDGKWYHHDTMHFEYRAELL</sequence>
<name>A0A6N0HRB4_9GAMM</name>
<feature type="domain" description="Peptidase M15C" evidence="1">
    <location>
        <begin position="11"/>
        <end position="38"/>
    </location>
</feature>